<keyword evidence="3" id="KW-1185">Reference proteome</keyword>
<feature type="region of interest" description="Disordered" evidence="1">
    <location>
        <begin position="1"/>
        <end position="47"/>
    </location>
</feature>
<evidence type="ECO:0000313" key="2">
    <source>
        <dbReference type="EMBL" id="TFK20028.1"/>
    </source>
</evidence>
<dbReference type="Proteomes" id="UP000307440">
    <property type="component" value="Unassembled WGS sequence"/>
</dbReference>
<sequence length="370" mass="41434">MVFLATRIPGMLSSSPLHKPEHSPPTAPSDSPAAEHNAAPSPTNSLFDEIGEPGSLFLWPFTTRSEKQNEDYETRSALRASENSLRILEQQDPADPDAVDRALLAKCQVLVEEDCESSDYEEAPVMLENVHDPEEGTLWMTVGKRTEFGFVWSRLDCTAAGVKSEFSSIDRPRSYEAAVESALEILAFMRQRAKQAPLTNSSAANVTRKEVKVAPPISRGRRRFDKENDKENVKGYKVPLQALAPRLRKSQDQTETPYPRVDNKKSMRDLFRFRFHAFTEPIVKRVLSQDLFAAEYYNLSRLSVPITFPLEAHKDLDVWCALLPPPGGVLGFTVELTDEGKKLFSLNWPKYDESNKAKSAVSSSLEVGTT</sequence>
<name>A0A5C3KVS2_COPMA</name>
<gene>
    <name evidence="2" type="ORF">FA15DRAFT_659414</name>
</gene>
<accession>A0A5C3KVS2</accession>
<dbReference type="AlphaFoldDB" id="A0A5C3KVS2"/>
<dbReference type="EMBL" id="ML210315">
    <property type="protein sequence ID" value="TFK20028.1"/>
    <property type="molecule type" value="Genomic_DNA"/>
</dbReference>
<evidence type="ECO:0000256" key="1">
    <source>
        <dbReference type="SAM" id="MobiDB-lite"/>
    </source>
</evidence>
<reference evidence="2 3" key="1">
    <citation type="journal article" date="2019" name="Nat. Ecol. Evol.">
        <title>Megaphylogeny resolves global patterns of mushroom evolution.</title>
        <authorList>
            <person name="Varga T."/>
            <person name="Krizsan K."/>
            <person name="Foldi C."/>
            <person name="Dima B."/>
            <person name="Sanchez-Garcia M."/>
            <person name="Sanchez-Ramirez S."/>
            <person name="Szollosi G.J."/>
            <person name="Szarkandi J.G."/>
            <person name="Papp V."/>
            <person name="Albert L."/>
            <person name="Andreopoulos W."/>
            <person name="Angelini C."/>
            <person name="Antonin V."/>
            <person name="Barry K.W."/>
            <person name="Bougher N.L."/>
            <person name="Buchanan P."/>
            <person name="Buyck B."/>
            <person name="Bense V."/>
            <person name="Catcheside P."/>
            <person name="Chovatia M."/>
            <person name="Cooper J."/>
            <person name="Damon W."/>
            <person name="Desjardin D."/>
            <person name="Finy P."/>
            <person name="Geml J."/>
            <person name="Haridas S."/>
            <person name="Hughes K."/>
            <person name="Justo A."/>
            <person name="Karasinski D."/>
            <person name="Kautmanova I."/>
            <person name="Kiss B."/>
            <person name="Kocsube S."/>
            <person name="Kotiranta H."/>
            <person name="LaButti K.M."/>
            <person name="Lechner B.E."/>
            <person name="Liimatainen K."/>
            <person name="Lipzen A."/>
            <person name="Lukacs Z."/>
            <person name="Mihaltcheva S."/>
            <person name="Morgado L.N."/>
            <person name="Niskanen T."/>
            <person name="Noordeloos M.E."/>
            <person name="Ohm R.A."/>
            <person name="Ortiz-Santana B."/>
            <person name="Ovrebo C."/>
            <person name="Racz N."/>
            <person name="Riley R."/>
            <person name="Savchenko A."/>
            <person name="Shiryaev A."/>
            <person name="Soop K."/>
            <person name="Spirin V."/>
            <person name="Szebenyi C."/>
            <person name="Tomsovsky M."/>
            <person name="Tulloss R.E."/>
            <person name="Uehling J."/>
            <person name="Grigoriev I.V."/>
            <person name="Vagvolgyi C."/>
            <person name="Papp T."/>
            <person name="Martin F.M."/>
            <person name="Miettinen O."/>
            <person name="Hibbett D.S."/>
            <person name="Nagy L.G."/>
        </authorList>
    </citation>
    <scope>NUCLEOTIDE SEQUENCE [LARGE SCALE GENOMIC DNA]</scope>
    <source>
        <strain evidence="2 3">CBS 121175</strain>
    </source>
</reference>
<evidence type="ECO:0000313" key="3">
    <source>
        <dbReference type="Proteomes" id="UP000307440"/>
    </source>
</evidence>
<protein>
    <submittedName>
        <fullName evidence="2">Uncharacterized protein</fullName>
    </submittedName>
</protein>
<proteinExistence type="predicted"/>
<organism evidence="2 3">
    <name type="scientific">Coprinopsis marcescibilis</name>
    <name type="common">Agaric fungus</name>
    <name type="synonym">Psathyrella marcescibilis</name>
    <dbReference type="NCBI Taxonomy" id="230819"/>
    <lineage>
        <taxon>Eukaryota</taxon>
        <taxon>Fungi</taxon>
        <taxon>Dikarya</taxon>
        <taxon>Basidiomycota</taxon>
        <taxon>Agaricomycotina</taxon>
        <taxon>Agaricomycetes</taxon>
        <taxon>Agaricomycetidae</taxon>
        <taxon>Agaricales</taxon>
        <taxon>Agaricineae</taxon>
        <taxon>Psathyrellaceae</taxon>
        <taxon>Coprinopsis</taxon>
    </lineage>
</organism>